<sequence length="74" mass="8294">MESETAANHDEIWDDSALVNSWNEALDEYKKYHSIHLSGGNIDEILDGVNGVTPETRELPARAARKLRPGTLFQ</sequence>
<comment type="caution">
    <text evidence="2">The sequence shown here is derived from an EMBL/GenBank/DDBJ whole genome shotgun (WGS) entry which is preliminary data.</text>
</comment>
<reference evidence="2 3" key="1">
    <citation type="journal article" date="2024" name="Commun. Biol.">
        <title>Comparative genomic analysis of thermophilic fungi reveals convergent evolutionary adaptations and gene losses.</title>
        <authorList>
            <person name="Steindorff A.S."/>
            <person name="Aguilar-Pontes M.V."/>
            <person name="Robinson A.J."/>
            <person name="Andreopoulos B."/>
            <person name="LaButti K."/>
            <person name="Kuo A."/>
            <person name="Mondo S."/>
            <person name="Riley R."/>
            <person name="Otillar R."/>
            <person name="Haridas S."/>
            <person name="Lipzen A."/>
            <person name="Grimwood J."/>
            <person name="Schmutz J."/>
            <person name="Clum A."/>
            <person name="Reid I.D."/>
            <person name="Moisan M.C."/>
            <person name="Butler G."/>
            <person name="Nguyen T.T.M."/>
            <person name="Dewar K."/>
            <person name="Conant G."/>
            <person name="Drula E."/>
            <person name="Henrissat B."/>
            <person name="Hansel C."/>
            <person name="Singer S."/>
            <person name="Hutchinson M.I."/>
            <person name="de Vries R.P."/>
            <person name="Natvig D.O."/>
            <person name="Powell A.J."/>
            <person name="Tsang A."/>
            <person name="Grigoriev I.V."/>
        </authorList>
    </citation>
    <scope>NUCLEOTIDE SEQUENCE [LARGE SCALE GENOMIC DNA]</scope>
    <source>
        <strain evidence="2 3">CBS 620.91</strain>
    </source>
</reference>
<dbReference type="Proteomes" id="UP001583172">
    <property type="component" value="Unassembled WGS sequence"/>
</dbReference>
<evidence type="ECO:0000313" key="2">
    <source>
        <dbReference type="EMBL" id="KAL1835632.1"/>
    </source>
</evidence>
<proteinExistence type="predicted"/>
<feature type="domain" description="Survival Motor Neuron Gemin2-binding" evidence="1">
    <location>
        <begin position="9"/>
        <end position="33"/>
    </location>
</feature>
<dbReference type="InterPro" id="IPR049481">
    <property type="entry name" value="SMN_G2-BD"/>
</dbReference>
<dbReference type="Pfam" id="PF20636">
    <property type="entry name" value="SMN_G2-BD"/>
    <property type="match status" value="1"/>
</dbReference>
<evidence type="ECO:0000313" key="3">
    <source>
        <dbReference type="Proteomes" id="UP001583172"/>
    </source>
</evidence>
<name>A0ABR3V1J2_HUMIN</name>
<gene>
    <name evidence="2" type="ORF">VTJ49DRAFT_6302</name>
</gene>
<organism evidence="2 3">
    <name type="scientific">Humicola insolens</name>
    <name type="common">Soft-rot fungus</name>
    <dbReference type="NCBI Taxonomy" id="85995"/>
    <lineage>
        <taxon>Eukaryota</taxon>
        <taxon>Fungi</taxon>
        <taxon>Dikarya</taxon>
        <taxon>Ascomycota</taxon>
        <taxon>Pezizomycotina</taxon>
        <taxon>Sordariomycetes</taxon>
        <taxon>Sordariomycetidae</taxon>
        <taxon>Sordariales</taxon>
        <taxon>Chaetomiaceae</taxon>
        <taxon>Mycothermus</taxon>
    </lineage>
</organism>
<keyword evidence="3" id="KW-1185">Reference proteome</keyword>
<evidence type="ECO:0000259" key="1">
    <source>
        <dbReference type="Pfam" id="PF20636"/>
    </source>
</evidence>
<dbReference type="EMBL" id="JAZGSY010000582">
    <property type="protein sequence ID" value="KAL1835632.1"/>
    <property type="molecule type" value="Genomic_DNA"/>
</dbReference>
<accession>A0ABR3V1J2</accession>
<protein>
    <recommendedName>
        <fullName evidence="1">Survival Motor Neuron Gemin2-binding domain-containing protein</fullName>
    </recommendedName>
</protein>
<dbReference type="CDD" id="cd22851">
    <property type="entry name" value="SMN_N"/>
    <property type="match status" value="1"/>
</dbReference>